<evidence type="ECO:0008006" key="4">
    <source>
        <dbReference type="Google" id="ProtNLM"/>
    </source>
</evidence>
<feature type="compositionally biased region" description="Basic and acidic residues" evidence="1">
    <location>
        <begin position="229"/>
        <end position="252"/>
    </location>
</feature>
<gene>
    <name evidence="2" type="primary">PmUG01_02017700</name>
    <name evidence="2" type="ORF">PMUG01_02017700</name>
</gene>
<dbReference type="OMA" id="KNDHCDN"/>
<organism evidence="2 3">
    <name type="scientific">Plasmodium malariae</name>
    <dbReference type="NCBI Taxonomy" id="5858"/>
    <lineage>
        <taxon>Eukaryota</taxon>
        <taxon>Sar</taxon>
        <taxon>Alveolata</taxon>
        <taxon>Apicomplexa</taxon>
        <taxon>Aconoidasida</taxon>
        <taxon>Haemosporida</taxon>
        <taxon>Plasmodiidae</taxon>
        <taxon>Plasmodium</taxon>
        <taxon>Plasmodium (Plasmodium)</taxon>
    </lineage>
</organism>
<reference evidence="2 3" key="1">
    <citation type="submission" date="2016-06" db="EMBL/GenBank/DDBJ databases">
        <authorList>
            <consortium name="Pathogen Informatics"/>
        </authorList>
    </citation>
    <scope>NUCLEOTIDE SEQUENCE [LARGE SCALE GENOMIC DNA]</scope>
</reference>
<dbReference type="KEGG" id="pmal:PMUG01_02017700"/>
<accession>A0A1D3JKV3</accession>
<feature type="compositionally biased region" description="Low complexity" evidence="1">
    <location>
        <begin position="284"/>
        <end position="295"/>
    </location>
</feature>
<dbReference type="RefSeq" id="XP_028860190.1">
    <property type="nucleotide sequence ID" value="XM_029008651.1"/>
</dbReference>
<protein>
    <recommendedName>
        <fullName evidence="4">BRCT domain-containing protein</fullName>
    </recommendedName>
</protein>
<name>A0A1D3JKV3_PLAMA</name>
<dbReference type="VEuPathDB" id="PlasmoDB:PmUG01_02017700"/>
<evidence type="ECO:0000256" key="1">
    <source>
        <dbReference type="SAM" id="MobiDB-lite"/>
    </source>
</evidence>
<feature type="compositionally biased region" description="Basic and acidic residues" evidence="1">
    <location>
        <begin position="296"/>
        <end position="382"/>
    </location>
</feature>
<dbReference type="GeneID" id="39866581"/>
<proteinExistence type="predicted"/>
<dbReference type="OrthoDB" id="360402at2759"/>
<dbReference type="AlphaFoldDB" id="A0A1D3JKV3"/>
<evidence type="ECO:0000313" key="2">
    <source>
        <dbReference type="EMBL" id="SBT87132.1"/>
    </source>
</evidence>
<dbReference type="EMBL" id="LT594623">
    <property type="protein sequence ID" value="SBT87132.1"/>
    <property type="molecule type" value="Genomic_DNA"/>
</dbReference>
<dbReference type="Proteomes" id="UP000219813">
    <property type="component" value="Chromosome 2"/>
</dbReference>
<sequence length="845" mass="99401">MSNSSPPDVLARYYAEEENKGYLRMHYFKKIDMEKMEKDLQKLNKVFQNDDIFLDIYINEKEKNNFDFFLNNMIGGMSDINYLEKWSNIELSNIYNYILYDNKYCSDVVSNKKGYLILKLKYTNENKIITSYFKMNCRNVKWENEKKVWHIPLFYIFEMCKLTIYLGGMVSDTVLYYLCKLFNHFSSIKHVTNVKMNELSTKDIKDDRKSDKQQQTMKGNLTLLNDNAAKVEKQDEGGSKTKLGKEDELEEKKKKKKNLEIGTEDNPGEQRNGSSTDEAHHRGNTNNDRGNTNNDRGNDNNDRGNDNNDRGNDNNDRDNTNNDRDNTNNDRDNTNNDRGNDNNDRGNDNNDRGNDNNDRGNDNNDRGNDNNDRGNTNKDDGHGGAYTSSNNVERAYNLEVFVKENKGAFIEYIDKVKMVQMEHIIINNSVKDNSMHIKIVPYVEDVVKKIKEINLFQWNKTENIWIVKKTNFKNFYINVIKHFDFKICSYYDYYKMVRQKLLEENVKLSRYNVNMSNSINSSGMTNIEHTNKKKIMKRKKDMMNEIRQSEKYCKHRMCYENTDSSYSDELSHNVDSSYYEGREQVNKIKLIGAANNYYKDIIYNKLNKVKNLRPPNYTYDPKGLITKNGAGTKGIEIFDMPSDINEWNKISFCIVPNEKQYIDLYDPKILCSLVSDVYLLKETAIDIILKRYNKWPEYSDVFWNSICAEYEFVVCNKNFNTRQKLAHDRLFNKQFFYIFNMESVKQSNYYDALFLCKTLITLGEGKLVSNPLEAEYIIISNCNDHSAINFYNSLQEGEEEKVKEKEKKKKKKKLPLFVTPNFIYDCILNYSISYPSKSKNHFSFV</sequence>
<evidence type="ECO:0000313" key="3">
    <source>
        <dbReference type="Proteomes" id="UP000219813"/>
    </source>
</evidence>
<feature type="compositionally biased region" description="Polar residues" evidence="1">
    <location>
        <begin position="213"/>
        <end position="225"/>
    </location>
</feature>
<feature type="region of interest" description="Disordered" evidence="1">
    <location>
        <begin position="205"/>
        <end position="389"/>
    </location>
</feature>
<keyword evidence="3" id="KW-1185">Reference proteome</keyword>